<accession>A0A1I5RZ67</accession>
<name>A0A1I5RZ67_9PSEU</name>
<dbReference type="AlphaFoldDB" id="A0A1I5RZ67"/>
<evidence type="ECO:0000259" key="3">
    <source>
        <dbReference type="Pfam" id="PF19803"/>
    </source>
</evidence>
<proteinExistence type="predicted"/>
<dbReference type="EMBL" id="FOWC01000006">
    <property type="protein sequence ID" value="SFP63773.1"/>
    <property type="molecule type" value="Genomic_DNA"/>
</dbReference>
<dbReference type="OrthoDB" id="4282971at2"/>
<feature type="chain" id="PRO_5038434152" description="DUF6286 domain-containing protein" evidence="2">
    <location>
        <begin position="29"/>
        <end position="175"/>
    </location>
</feature>
<keyword evidence="1" id="KW-0472">Membrane</keyword>
<evidence type="ECO:0000313" key="4">
    <source>
        <dbReference type="EMBL" id="SFP63773.1"/>
    </source>
</evidence>
<dbReference type="InterPro" id="IPR046253">
    <property type="entry name" value="DUF6286"/>
</dbReference>
<evidence type="ECO:0000313" key="5">
    <source>
        <dbReference type="Proteomes" id="UP000199137"/>
    </source>
</evidence>
<keyword evidence="2" id="KW-0732">Signal</keyword>
<keyword evidence="1" id="KW-0812">Transmembrane</keyword>
<dbReference type="Pfam" id="PF19803">
    <property type="entry name" value="DUF6286"/>
    <property type="match status" value="1"/>
</dbReference>
<sequence length="175" mass="18628">MKRRTRRSFPASLTAVVLLAVCVLAAVAAIQRLTGHQPWLDYRAAATAVHNARWTDLVPALVSAAVALVGLVLLWAALLPGKRRILPLTGDPDSGADTTGYRSALRAAAADVDGVEQAWLSTGSRKVKVRVKTARTRTDGLAAAVRAAVESRLDHIAPARRPAVSVRVRAEREAS</sequence>
<feature type="domain" description="DUF6286" evidence="3">
    <location>
        <begin position="68"/>
        <end position="169"/>
    </location>
</feature>
<feature type="signal peptide" evidence="2">
    <location>
        <begin position="1"/>
        <end position="28"/>
    </location>
</feature>
<evidence type="ECO:0000256" key="2">
    <source>
        <dbReference type="SAM" id="SignalP"/>
    </source>
</evidence>
<feature type="transmembrane region" description="Helical" evidence="1">
    <location>
        <begin position="57"/>
        <end position="78"/>
    </location>
</feature>
<organism evidence="4 5">
    <name type="scientific">Amycolatopsis rubida</name>
    <dbReference type="NCBI Taxonomy" id="112413"/>
    <lineage>
        <taxon>Bacteria</taxon>
        <taxon>Bacillati</taxon>
        <taxon>Actinomycetota</taxon>
        <taxon>Actinomycetes</taxon>
        <taxon>Pseudonocardiales</taxon>
        <taxon>Pseudonocardiaceae</taxon>
        <taxon>Amycolatopsis</taxon>
    </lineage>
</organism>
<evidence type="ECO:0000256" key="1">
    <source>
        <dbReference type="SAM" id="Phobius"/>
    </source>
</evidence>
<gene>
    <name evidence="4" type="ORF">SAMN05421854_106123</name>
</gene>
<dbReference type="RefSeq" id="WP_093574586.1">
    <property type="nucleotide sequence ID" value="NZ_FOWC01000006.1"/>
</dbReference>
<dbReference type="Proteomes" id="UP000199137">
    <property type="component" value="Unassembled WGS sequence"/>
</dbReference>
<reference evidence="4 5" key="1">
    <citation type="submission" date="2016-10" db="EMBL/GenBank/DDBJ databases">
        <authorList>
            <person name="de Groot N.N."/>
        </authorList>
    </citation>
    <scope>NUCLEOTIDE SEQUENCE [LARGE SCALE GENOMIC DNA]</scope>
    <source>
        <strain evidence="4 5">DSM 44637</strain>
    </source>
</reference>
<protein>
    <recommendedName>
        <fullName evidence="3">DUF6286 domain-containing protein</fullName>
    </recommendedName>
</protein>
<dbReference type="STRING" id="112413.SAMN05421854_106123"/>
<keyword evidence="1" id="KW-1133">Transmembrane helix</keyword>